<evidence type="ECO:0000313" key="3">
    <source>
        <dbReference type="Proteomes" id="UP000034883"/>
    </source>
</evidence>
<dbReference type="InterPro" id="IPR002347">
    <property type="entry name" value="SDR_fam"/>
</dbReference>
<dbReference type="SUPFAM" id="SSF51735">
    <property type="entry name" value="NAD(P)-binding Rossmann-fold domains"/>
    <property type="match status" value="1"/>
</dbReference>
<proteinExistence type="inferred from homology"/>
<dbReference type="Gene3D" id="3.40.50.720">
    <property type="entry name" value="NAD(P)-binding Rossmann-like Domain"/>
    <property type="match status" value="1"/>
</dbReference>
<accession>A0A0F6SHI0</accession>
<evidence type="ECO:0000313" key="2">
    <source>
        <dbReference type="EMBL" id="AKF10479.1"/>
    </source>
</evidence>
<dbReference type="Proteomes" id="UP000034883">
    <property type="component" value="Chromosome"/>
</dbReference>
<dbReference type="PRINTS" id="PR00080">
    <property type="entry name" value="SDRFAMILY"/>
</dbReference>
<dbReference type="InterPro" id="IPR020904">
    <property type="entry name" value="Sc_DH/Rdtase_CS"/>
</dbReference>
<dbReference type="PANTHER" id="PTHR43943">
    <property type="entry name" value="DEHYDROGENASE/REDUCTASE (SDR FAMILY) MEMBER 4"/>
    <property type="match status" value="1"/>
</dbReference>
<dbReference type="RefSeq" id="WP_053237439.1">
    <property type="nucleotide sequence ID" value="NZ_CP011125.1"/>
</dbReference>
<dbReference type="PROSITE" id="PS00061">
    <property type="entry name" value="ADH_SHORT"/>
    <property type="match status" value="1"/>
</dbReference>
<dbReference type="AlphaFoldDB" id="A0A0F6SHI0"/>
<organism evidence="2 3">
    <name type="scientific">Sandaracinus amylolyticus</name>
    <dbReference type="NCBI Taxonomy" id="927083"/>
    <lineage>
        <taxon>Bacteria</taxon>
        <taxon>Pseudomonadati</taxon>
        <taxon>Myxococcota</taxon>
        <taxon>Polyangia</taxon>
        <taxon>Polyangiales</taxon>
        <taxon>Sandaracinaceae</taxon>
        <taxon>Sandaracinus</taxon>
    </lineage>
</organism>
<sequence length="256" mass="26589">MSVEPVIQLTGKVAIVTGASRGIGESIARTFAKAGAKVVLASRKIDALKAVQAGIEADGGEAFAHACHTGSREQVEGLVAAAVERFGKVDVLVNNAATNPYFGPMTNIEDAAWDKTFEVNVKGYFYATRAVAQHCMSRKAPGSIVNVASVAGLMAMPLQGVYAMTKASVISMTKTLAMELGSAGIRVNAIAPGLVDTKFASALTANDEIMNMVLGRTALKRVAQPHEISGIALLLASDAGSYFTGETVVVDGGWTL</sequence>
<dbReference type="Pfam" id="PF13561">
    <property type="entry name" value="adh_short_C2"/>
    <property type="match status" value="1"/>
</dbReference>
<reference evidence="2 3" key="1">
    <citation type="submission" date="2015-03" db="EMBL/GenBank/DDBJ databases">
        <title>Genome assembly of Sandaracinus amylolyticus DSM 53668.</title>
        <authorList>
            <person name="Sharma G."/>
            <person name="Subramanian S."/>
        </authorList>
    </citation>
    <scope>NUCLEOTIDE SEQUENCE [LARGE SCALE GENOMIC DNA]</scope>
    <source>
        <strain evidence="2 3">DSM 53668</strain>
    </source>
</reference>
<evidence type="ECO:0000256" key="1">
    <source>
        <dbReference type="ARBA" id="ARBA00006484"/>
    </source>
</evidence>
<gene>
    <name evidence="2" type="ORF">DB32_007628</name>
</gene>
<dbReference type="FunFam" id="3.40.50.720:FF:000084">
    <property type="entry name" value="Short-chain dehydrogenase reductase"/>
    <property type="match status" value="1"/>
</dbReference>
<dbReference type="PANTHER" id="PTHR43943:SF2">
    <property type="entry name" value="DEHYDROGENASE_REDUCTASE 4"/>
    <property type="match status" value="1"/>
</dbReference>
<dbReference type="STRING" id="927083.DB32_007628"/>
<dbReference type="PRINTS" id="PR00081">
    <property type="entry name" value="GDHRDH"/>
</dbReference>
<keyword evidence="3" id="KW-1185">Reference proteome</keyword>
<comment type="similarity">
    <text evidence="1">Belongs to the short-chain dehydrogenases/reductases (SDR) family.</text>
</comment>
<protein>
    <submittedName>
        <fullName evidence="2">Short-chain dehydrogenase/reductase SDR</fullName>
    </submittedName>
</protein>
<dbReference type="EMBL" id="CP011125">
    <property type="protein sequence ID" value="AKF10479.1"/>
    <property type="molecule type" value="Genomic_DNA"/>
</dbReference>
<name>A0A0F6SHI0_9BACT</name>
<dbReference type="NCBIfam" id="NF005559">
    <property type="entry name" value="PRK07231.1"/>
    <property type="match status" value="1"/>
</dbReference>
<dbReference type="InterPro" id="IPR036291">
    <property type="entry name" value="NAD(P)-bd_dom_sf"/>
</dbReference>
<dbReference type="KEGG" id="samy:DB32_007628"/>
<dbReference type="CDD" id="cd05233">
    <property type="entry name" value="SDR_c"/>
    <property type="match status" value="1"/>
</dbReference>